<sequence>MVKNHQLTPYGNKAQTDGQEHQLTPYGNNTQKDGQEHQLTPYENNTQTDGQEHQLTPYGNKAQTDGQEYQLTPNENNTQTDGQEHQLTPYGNNTQKDGSEHQLTPYGNNTQKDDQEPEHTQIEDLIKFQDQKQQNFTDIQEPNSQIETQILQNFSQNQSSSHSYSNQVELNINYSITPNQLVGRIHQNLQMTNFNSFKLIYNENFEKFVNQNILQDLFYTIYNYGSDPLICIAAEDSNTIVLVACDYSTQVFQETKNLYLAQCSHTSEICWYYYINKAFGFSPYKKINLNGCDSFDPEDPKRLCISINTEHNGRRIGILNQSEQLTKYNLLIYILNI</sequence>
<accession>A0CCR9</accession>
<name>A0CCR9_PARTE</name>
<dbReference type="RefSeq" id="XP_001435983.1">
    <property type="nucleotide sequence ID" value="XM_001435946.1"/>
</dbReference>
<feature type="compositionally biased region" description="Polar residues" evidence="1">
    <location>
        <begin position="1"/>
        <end position="49"/>
    </location>
</feature>
<proteinExistence type="predicted"/>
<evidence type="ECO:0000256" key="1">
    <source>
        <dbReference type="SAM" id="MobiDB-lite"/>
    </source>
</evidence>
<dbReference type="OrthoDB" id="313301at2759"/>
<dbReference type="InParanoid" id="A0CCR9"/>
<dbReference type="GeneID" id="5021768"/>
<organism evidence="2 3">
    <name type="scientific">Paramecium tetraurelia</name>
    <dbReference type="NCBI Taxonomy" id="5888"/>
    <lineage>
        <taxon>Eukaryota</taxon>
        <taxon>Sar</taxon>
        <taxon>Alveolata</taxon>
        <taxon>Ciliophora</taxon>
        <taxon>Intramacronucleata</taxon>
        <taxon>Oligohymenophorea</taxon>
        <taxon>Peniculida</taxon>
        <taxon>Parameciidae</taxon>
        <taxon>Paramecium</taxon>
    </lineage>
</organism>
<dbReference type="EMBL" id="CT868061">
    <property type="protein sequence ID" value="CAK68586.1"/>
    <property type="molecule type" value="Genomic_DNA"/>
</dbReference>
<feature type="compositionally biased region" description="Polar residues" evidence="1">
    <location>
        <begin position="61"/>
        <end position="110"/>
    </location>
</feature>
<reference evidence="2 3" key="1">
    <citation type="journal article" date="2006" name="Nature">
        <title>Global trends of whole-genome duplications revealed by the ciliate Paramecium tetraurelia.</title>
        <authorList>
            <consortium name="Genoscope"/>
            <person name="Aury J.-M."/>
            <person name="Jaillon O."/>
            <person name="Duret L."/>
            <person name="Noel B."/>
            <person name="Jubin C."/>
            <person name="Porcel B.M."/>
            <person name="Segurens B."/>
            <person name="Daubin V."/>
            <person name="Anthouard V."/>
            <person name="Aiach N."/>
            <person name="Arnaiz O."/>
            <person name="Billaut A."/>
            <person name="Beisson J."/>
            <person name="Blanc I."/>
            <person name="Bouhouche K."/>
            <person name="Camara F."/>
            <person name="Duharcourt S."/>
            <person name="Guigo R."/>
            <person name="Gogendeau D."/>
            <person name="Katinka M."/>
            <person name="Keller A.-M."/>
            <person name="Kissmehl R."/>
            <person name="Klotz C."/>
            <person name="Koll F."/>
            <person name="Le Moue A."/>
            <person name="Lepere C."/>
            <person name="Malinsky S."/>
            <person name="Nowacki M."/>
            <person name="Nowak J.K."/>
            <person name="Plattner H."/>
            <person name="Poulain J."/>
            <person name="Ruiz F."/>
            <person name="Serrano V."/>
            <person name="Zagulski M."/>
            <person name="Dessen P."/>
            <person name="Betermier M."/>
            <person name="Weissenbach J."/>
            <person name="Scarpelli C."/>
            <person name="Schachter V."/>
            <person name="Sperling L."/>
            <person name="Meyer E."/>
            <person name="Cohen J."/>
            <person name="Wincker P."/>
        </authorList>
    </citation>
    <scope>NUCLEOTIDE SEQUENCE [LARGE SCALE GENOMIC DNA]</scope>
    <source>
        <strain evidence="2 3">Stock d4-2</strain>
    </source>
</reference>
<gene>
    <name evidence="2" type="ORF">GSPATT00037371001</name>
</gene>
<dbReference type="Proteomes" id="UP000000600">
    <property type="component" value="Unassembled WGS sequence"/>
</dbReference>
<dbReference type="KEGG" id="ptm:GSPATT00037371001"/>
<protein>
    <recommendedName>
        <fullName evidence="4">TLDc domain-containing protein</fullName>
    </recommendedName>
</protein>
<evidence type="ECO:0000313" key="2">
    <source>
        <dbReference type="EMBL" id="CAK68586.1"/>
    </source>
</evidence>
<evidence type="ECO:0000313" key="3">
    <source>
        <dbReference type="Proteomes" id="UP000000600"/>
    </source>
</evidence>
<evidence type="ECO:0008006" key="4">
    <source>
        <dbReference type="Google" id="ProtNLM"/>
    </source>
</evidence>
<feature type="region of interest" description="Disordered" evidence="1">
    <location>
        <begin position="1"/>
        <end position="118"/>
    </location>
</feature>
<keyword evidence="3" id="KW-1185">Reference proteome</keyword>
<dbReference type="HOGENOM" id="CLU_825022_0_0_1"/>
<dbReference type="AlphaFoldDB" id="A0CCR9"/>